<proteinExistence type="predicted"/>
<dbReference type="PATRIC" id="fig|545.12.peg.296"/>
<sequence length="185" mass="21120">MKAYQHIKNFKLTSTPPDNDFTRNAPPGTLFLVSEDGQEWYESQQLFSPDTAKIMYDADGVIWGVVNKPVSQRGDIYAVSMLWPVDMSVVEMDVDLCPDNCRGDGKWCYIDNCIKEIPVDYIGIAESKKSQLLAEAENIIQLLKRAVRLGMATDKERTRLEAWERYSVLVSRVDTAKPEWPQKPE</sequence>
<dbReference type="PANTHER" id="PTHR34413">
    <property type="entry name" value="PROPHAGE TAIL FIBER ASSEMBLY PROTEIN HOMOLOG TFAE-RELATED-RELATED"/>
    <property type="match status" value="1"/>
</dbReference>
<gene>
    <name evidence="1" type="primary">G_2</name>
    <name evidence="2" type="synonym">G_5</name>
    <name evidence="1" type="ORF">BN1086_00307</name>
    <name evidence="2" type="ORF">BN1086_04154</name>
</gene>
<dbReference type="EMBL" id="LK931336">
    <property type="protein sequence ID" value="CDZ85926.1"/>
    <property type="molecule type" value="Genomic_DNA"/>
</dbReference>
<dbReference type="InterPro" id="IPR051220">
    <property type="entry name" value="TFA_Chaperone"/>
</dbReference>
<reference evidence="1" key="1">
    <citation type="submission" date="2014-06" db="EMBL/GenBank/DDBJ databases">
        <authorList>
            <person name="Urmite Genomes Urmite Genomes"/>
        </authorList>
    </citation>
    <scope>NUCLEOTIDE SEQUENCE</scope>
</reference>
<protein>
    <submittedName>
        <fullName evidence="1">Phage tail fiber assembly protein</fullName>
    </submittedName>
</protein>
<dbReference type="EMBL" id="LK931336">
    <property type="protein sequence ID" value="CDZ82235.1"/>
    <property type="molecule type" value="Genomic_DNA"/>
</dbReference>
<name>A0A078L658_CITKO</name>
<dbReference type="Pfam" id="PF02413">
    <property type="entry name" value="Caudo_TAP"/>
    <property type="match status" value="1"/>
</dbReference>
<dbReference type="AlphaFoldDB" id="A0A078L658"/>
<organism evidence="1">
    <name type="scientific">Citrobacter koseri</name>
    <name type="common">Citrobacter diversus</name>
    <dbReference type="NCBI Taxonomy" id="545"/>
    <lineage>
        <taxon>Bacteria</taxon>
        <taxon>Pseudomonadati</taxon>
        <taxon>Pseudomonadota</taxon>
        <taxon>Gammaproteobacteria</taxon>
        <taxon>Enterobacterales</taxon>
        <taxon>Enterobacteriaceae</taxon>
        <taxon>Citrobacter</taxon>
    </lineage>
</organism>
<dbReference type="InterPro" id="IPR003458">
    <property type="entry name" value="Phage_T4_Gp38_tail_assem"/>
</dbReference>
<dbReference type="PANTHER" id="PTHR34413:SF2">
    <property type="entry name" value="PROPHAGE TAIL FIBER ASSEMBLY PROTEIN HOMOLOG TFAE-RELATED"/>
    <property type="match status" value="1"/>
</dbReference>
<accession>A0A078L658</accession>
<evidence type="ECO:0000313" key="1">
    <source>
        <dbReference type="EMBL" id="CDZ82235.1"/>
    </source>
</evidence>
<evidence type="ECO:0000313" key="2">
    <source>
        <dbReference type="EMBL" id="CDZ85926.1"/>
    </source>
</evidence>